<keyword evidence="12" id="KW-0472">Membrane</keyword>
<dbReference type="PANTHER" id="PTHR43331">
    <property type="entry name" value="HOMOSERINE DEHYDROGENASE"/>
    <property type="match status" value="1"/>
</dbReference>
<dbReference type="InterPro" id="IPR005106">
    <property type="entry name" value="Asp/hSer_DH_NAD-bd"/>
</dbReference>
<evidence type="ECO:0000256" key="6">
    <source>
        <dbReference type="ARBA" id="ARBA00022605"/>
    </source>
</evidence>
<keyword evidence="9" id="KW-0486">Methionine biosynthesis</keyword>
<dbReference type="PANTHER" id="PTHR43331:SF1">
    <property type="entry name" value="HOMOSERINE DEHYDROGENASE"/>
    <property type="match status" value="1"/>
</dbReference>
<dbReference type="RefSeq" id="WP_034241456.1">
    <property type="nucleotide sequence ID" value="NZ_AQRA01000004.1"/>
</dbReference>
<keyword evidence="16" id="KW-1185">Reference proteome</keyword>
<keyword evidence="11" id="KW-0521">NADP</keyword>
<keyword evidence="7" id="KW-0791">Threonine biosynthesis</keyword>
<evidence type="ECO:0000256" key="2">
    <source>
        <dbReference type="ARBA" id="ARBA00005062"/>
    </source>
</evidence>
<dbReference type="SUPFAM" id="SSF55347">
    <property type="entry name" value="Glyceraldehyde-3-phosphate dehydrogenase-like, C-terminal domain"/>
    <property type="match status" value="1"/>
</dbReference>
<dbReference type="SUPFAM" id="SSF51735">
    <property type="entry name" value="NAD(P)-binding Rossmann-fold domains"/>
    <property type="match status" value="1"/>
</dbReference>
<dbReference type="InterPro" id="IPR022697">
    <property type="entry name" value="HDH_short"/>
</dbReference>
<evidence type="ECO:0000256" key="11">
    <source>
        <dbReference type="PIRSR" id="PIRSR036497-2"/>
    </source>
</evidence>
<evidence type="ECO:0000313" key="16">
    <source>
        <dbReference type="Proteomes" id="UP000023541"/>
    </source>
</evidence>
<feature type="binding site" evidence="11">
    <location>
        <position position="217"/>
    </location>
    <ligand>
        <name>L-homoserine</name>
        <dbReference type="ChEBI" id="CHEBI:57476"/>
    </ligand>
</feature>
<keyword evidence="8" id="KW-0560">Oxidoreductase</keyword>
<dbReference type="Pfam" id="PF00742">
    <property type="entry name" value="Homoserine_dh"/>
    <property type="match status" value="1"/>
</dbReference>
<dbReference type="GO" id="GO:0009088">
    <property type="term" value="P:threonine biosynthetic process"/>
    <property type="evidence" value="ECO:0007669"/>
    <property type="project" value="UniProtKB-UniPathway"/>
</dbReference>
<sequence length="349" mass="38184">MNDHTSIQKIRIVLVGLGTVNIGVLKILIEKKVIIAKNYNLEIHVMGVADSSGIAVKENGYTYEELIHLKSNGNKVNQLEGYLSGVSIEQITNHIKADVLIDGSPVNLKTGNPGLQAIRNALDKGWSVVSANKAPLVLAYDELHQLAKKHSGKLAYSATVCGGLPVINILQRDLQATNLIGFKGIFNATTNFILEALEKDGSFDDAVKEAQRLGAAETDPSLDIDGYDTANKLYIIMKSFTEFSGTISDIQIEGIRAITSEDIKQAAIQNKRIKLLAVAEKKADTWSLLVRPTKVEASSFIGNCDGWEMGIELQTDYYEELSMKIYEEDPITTSAAVVRDLINISKKSF</sequence>
<dbReference type="EC" id="1.1.1.3" evidence="4"/>
<dbReference type="EMBL" id="AQRA01000004">
    <property type="protein sequence ID" value="EZH73925.1"/>
    <property type="molecule type" value="Genomic_DNA"/>
</dbReference>
<dbReference type="Pfam" id="PF03447">
    <property type="entry name" value="NAD_binding_3"/>
    <property type="match status" value="1"/>
</dbReference>
<proteinExistence type="inferred from homology"/>
<keyword evidence="12" id="KW-0812">Transmembrane</keyword>
<evidence type="ECO:0000256" key="5">
    <source>
        <dbReference type="ARBA" id="ARBA00013376"/>
    </source>
</evidence>
<evidence type="ECO:0000256" key="4">
    <source>
        <dbReference type="ARBA" id="ARBA00013213"/>
    </source>
</evidence>
<dbReference type="UniPathway" id="UPA00051">
    <property type="reaction ID" value="UER00465"/>
</dbReference>
<evidence type="ECO:0000256" key="1">
    <source>
        <dbReference type="ARBA" id="ARBA00005056"/>
    </source>
</evidence>
<dbReference type="InterPro" id="IPR001342">
    <property type="entry name" value="HDH_cat"/>
</dbReference>
<dbReference type="GO" id="GO:0004412">
    <property type="term" value="F:homoserine dehydrogenase activity"/>
    <property type="evidence" value="ECO:0007669"/>
    <property type="project" value="UniProtKB-EC"/>
</dbReference>
<dbReference type="STRING" id="1317122.ATO12_13665"/>
<comment type="similarity">
    <text evidence="3">Belongs to the homoserine dehydrogenase family.</text>
</comment>
<evidence type="ECO:0000256" key="9">
    <source>
        <dbReference type="ARBA" id="ARBA00023167"/>
    </source>
</evidence>
<feature type="transmembrane region" description="Helical" evidence="12">
    <location>
        <begin position="12"/>
        <end position="29"/>
    </location>
</feature>
<feature type="binding site" evidence="11">
    <location>
        <position position="133"/>
    </location>
    <ligand>
        <name>NADPH</name>
        <dbReference type="ChEBI" id="CHEBI:57783"/>
    </ligand>
</feature>
<dbReference type="UniPathway" id="UPA00050">
    <property type="reaction ID" value="UER00063"/>
</dbReference>
<evidence type="ECO:0000313" key="15">
    <source>
        <dbReference type="EMBL" id="EZH73925.1"/>
    </source>
</evidence>
<evidence type="ECO:0000259" key="13">
    <source>
        <dbReference type="Pfam" id="PF00742"/>
    </source>
</evidence>
<name>A0A023BVC3_9FLAO</name>
<feature type="domain" description="Aspartate/homoserine dehydrogenase NAD-binding" evidence="14">
    <location>
        <begin position="16"/>
        <end position="156"/>
    </location>
</feature>
<comment type="pathway">
    <text evidence="1">Amino-acid biosynthesis; L-threonine biosynthesis; L-threonine from L-aspartate: step 3/5.</text>
</comment>
<organism evidence="15 16">
    <name type="scientific">Aquimarina atlantica</name>
    <dbReference type="NCBI Taxonomy" id="1317122"/>
    <lineage>
        <taxon>Bacteria</taxon>
        <taxon>Pseudomonadati</taxon>
        <taxon>Bacteroidota</taxon>
        <taxon>Flavobacteriia</taxon>
        <taxon>Flavobacteriales</taxon>
        <taxon>Flavobacteriaceae</taxon>
        <taxon>Aquimarina</taxon>
    </lineage>
</organism>
<feature type="active site" description="Proton donor" evidence="10">
    <location>
        <position position="232"/>
    </location>
</feature>
<dbReference type="eggNOG" id="COG0460">
    <property type="taxonomic scope" value="Bacteria"/>
</dbReference>
<evidence type="ECO:0000256" key="8">
    <source>
        <dbReference type="ARBA" id="ARBA00023002"/>
    </source>
</evidence>
<accession>A0A023BVC3</accession>
<keyword evidence="12" id="KW-1133">Transmembrane helix</keyword>
<evidence type="ECO:0000256" key="10">
    <source>
        <dbReference type="PIRSR" id="PIRSR036497-1"/>
    </source>
</evidence>
<evidence type="ECO:0000256" key="12">
    <source>
        <dbReference type="SAM" id="Phobius"/>
    </source>
</evidence>
<comment type="pathway">
    <text evidence="2">Amino-acid biosynthesis; L-methionine biosynthesis via de novo pathway; L-homoserine from L-aspartate: step 3/3.</text>
</comment>
<dbReference type="InterPro" id="IPR036291">
    <property type="entry name" value="NAD(P)-bd_dom_sf"/>
</dbReference>
<dbReference type="Proteomes" id="UP000023541">
    <property type="component" value="Unassembled WGS sequence"/>
</dbReference>
<keyword evidence="6" id="KW-0028">Amino-acid biosynthesis</keyword>
<gene>
    <name evidence="15" type="ORF">ATO12_13665</name>
</gene>
<comment type="caution">
    <text evidence="15">The sequence shown here is derived from an EMBL/GenBank/DDBJ whole genome shotgun (WGS) entry which is preliminary data.</text>
</comment>
<evidence type="ECO:0000256" key="3">
    <source>
        <dbReference type="ARBA" id="ARBA00006753"/>
    </source>
</evidence>
<dbReference type="OrthoDB" id="9808167at2"/>
<dbReference type="GO" id="GO:0050661">
    <property type="term" value="F:NADP binding"/>
    <property type="evidence" value="ECO:0007669"/>
    <property type="project" value="InterPro"/>
</dbReference>
<evidence type="ECO:0000259" key="14">
    <source>
        <dbReference type="Pfam" id="PF03447"/>
    </source>
</evidence>
<feature type="domain" description="Homoserine dehydrogenase catalytic" evidence="13">
    <location>
        <begin position="165"/>
        <end position="342"/>
    </location>
</feature>
<dbReference type="Gene3D" id="3.30.360.10">
    <property type="entry name" value="Dihydrodipicolinate Reductase, domain 2"/>
    <property type="match status" value="1"/>
</dbReference>
<dbReference type="GO" id="GO:0009086">
    <property type="term" value="P:methionine biosynthetic process"/>
    <property type="evidence" value="ECO:0007669"/>
    <property type="project" value="UniProtKB-KW"/>
</dbReference>
<protein>
    <recommendedName>
        <fullName evidence="5">Homoserine dehydrogenase</fullName>
        <ecNumber evidence="4">1.1.1.3</ecNumber>
    </recommendedName>
</protein>
<dbReference type="FunFam" id="3.30.360.10:FF:000005">
    <property type="entry name" value="Homoserine dehydrogenase"/>
    <property type="match status" value="1"/>
</dbReference>
<dbReference type="Gene3D" id="3.40.50.720">
    <property type="entry name" value="NAD(P)-binding Rossmann-like Domain"/>
    <property type="match status" value="1"/>
</dbReference>
<evidence type="ECO:0000256" key="7">
    <source>
        <dbReference type="ARBA" id="ARBA00022697"/>
    </source>
</evidence>
<dbReference type="PIRSF" id="PIRSF036497">
    <property type="entry name" value="HDH_short"/>
    <property type="match status" value="1"/>
</dbReference>
<reference evidence="15 16" key="1">
    <citation type="submission" date="2014-04" db="EMBL/GenBank/DDBJ databases">
        <title>Aquimarina sp. 22II-S11-z7 Genome Sequencing.</title>
        <authorList>
            <person name="Lai Q."/>
        </authorList>
    </citation>
    <scope>NUCLEOTIDE SEQUENCE [LARGE SCALE GENOMIC DNA]</scope>
    <source>
        <strain evidence="15 16">22II-S11-z7</strain>
    </source>
</reference>
<dbReference type="AlphaFoldDB" id="A0A023BVC3"/>